<name>A0A941ILM5_9ACTN</name>
<dbReference type="EMBL" id="JAGSOH010000078">
    <property type="protein sequence ID" value="MBR7829213.1"/>
    <property type="molecule type" value="Genomic_DNA"/>
</dbReference>
<evidence type="ECO:0000256" key="1">
    <source>
        <dbReference type="SAM" id="Phobius"/>
    </source>
</evidence>
<reference evidence="2" key="1">
    <citation type="submission" date="2021-04" db="EMBL/GenBank/DDBJ databases">
        <title>Genome based classification of Actinospica acidithermotolerans sp. nov., an actinobacterium isolated from an Indonesian hot spring.</title>
        <authorList>
            <person name="Kusuma A.B."/>
            <person name="Putra K.E."/>
            <person name="Nafisah S."/>
            <person name="Loh J."/>
            <person name="Nouioui I."/>
            <person name="Goodfellow M."/>
        </authorList>
    </citation>
    <scope>NUCLEOTIDE SEQUENCE</scope>
    <source>
        <strain evidence="2">MGRD01-02</strain>
    </source>
</reference>
<evidence type="ECO:0000313" key="3">
    <source>
        <dbReference type="Proteomes" id="UP000676325"/>
    </source>
</evidence>
<accession>A0A941ILM5</accession>
<protein>
    <submittedName>
        <fullName evidence="2">Uncharacterized protein</fullName>
    </submittedName>
</protein>
<sequence length="207" mass="21515">MHFGGTTARAFRAALFALVCVGTGTELHRLANGSDPGWVGPMLALPIVWLAAYGFAHKERSPLTVTAALGLGQLGLHVELGWFCPKTMPGMPGYAAGTDHGAAAMILAHALAVLVGGWWLGSGERGFFDLCRAVGLLVAPAADLLAGRFAAALGVVPPSPLRRGIHVTARRTTSPPAGPAPSPRVLRGPPAFALLRMNRRCPVNSSM</sequence>
<keyword evidence="1" id="KW-0812">Transmembrane</keyword>
<feature type="transmembrane region" description="Helical" evidence="1">
    <location>
        <begin position="37"/>
        <end position="56"/>
    </location>
</feature>
<keyword evidence="1" id="KW-0472">Membrane</keyword>
<comment type="caution">
    <text evidence="2">The sequence shown here is derived from an EMBL/GenBank/DDBJ whole genome shotgun (WGS) entry which is preliminary data.</text>
</comment>
<dbReference type="RefSeq" id="WP_212520348.1">
    <property type="nucleotide sequence ID" value="NZ_JAGSOH010000078.1"/>
</dbReference>
<feature type="transmembrane region" description="Helical" evidence="1">
    <location>
        <begin position="102"/>
        <end position="121"/>
    </location>
</feature>
<evidence type="ECO:0000313" key="2">
    <source>
        <dbReference type="EMBL" id="MBR7829213.1"/>
    </source>
</evidence>
<keyword evidence="3" id="KW-1185">Reference proteome</keyword>
<dbReference type="Proteomes" id="UP000676325">
    <property type="component" value="Unassembled WGS sequence"/>
</dbReference>
<feature type="transmembrane region" description="Helical" evidence="1">
    <location>
        <begin position="63"/>
        <end position="82"/>
    </location>
</feature>
<keyword evidence="1" id="KW-1133">Transmembrane helix</keyword>
<gene>
    <name evidence="2" type="ORF">KDK95_23095</name>
</gene>
<proteinExistence type="predicted"/>
<dbReference type="AlphaFoldDB" id="A0A941ILM5"/>
<organism evidence="2 3">
    <name type="scientific">Actinospica acidithermotolerans</name>
    <dbReference type="NCBI Taxonomy" id="2828514"/>
    <lineage>
        <taxon>Bacteria</taxon>
        <taxon>Bacillati</taxon>
        <taxon>Actinomycetota</taxon>
        <taxon>Actinomycetes</taxon>
        <taxon>Catenulisporales</taxon>
        <taxon>Actinospicaceae</taxon>
        <taxon>Actinospica</taxon>
    </lineage>
</organism>